<dbReference type="OrthoDB" id="1186646at2"/>
<dbReference type="EMBL" id="SSNZ01000001">
    <property type="protein sequence ID" value="THF52774.1"/>
    <property type="molecule type" value="Genomic_DNA"/>
</dbReference>
<proteinExistence type="predicted"/>
<evidence type="ECO:0000313" key="2">
    <source>
        <dbReference type="Proteomes" id="UP000307507"/>
    </source>
</evidence>
<dbReference type="AlphaFoldDB" id="A0A4S4A2Y6"/>
<gene>
    <name evidence="1" type="ORF">E6C50_00755</name>
</gene>
<sequence length="135" mass="16236">MKEILKNSWWLFCFISLSCAVSKNSNKELANTKWSYDFGHDDVKSFFVFNDIENYKFYNAETGDTIIGTYFLKKDTVNFNQKYGVFDHEFPENSHHRAGSKKYTMIIKNKNQLGYIRLWDNDTKKWKENYFFTKE</sequence>
<reference evidence="1 2" key="1">
    <citation type="submission" date="2019-04" db="EMBL/GenBank/DDBJ databases">
        <title>Flavobacterium sp. nov. isolated from construction timber.</title>
        <authorList>
            <person name="Lin S.-Y."/>
            <person name="Chang C.-T."/>
            <person name="Young C.-C."/>
        </authorList>
    </citation>
    <scope>NUCLEOTIDE SEQUENCE [LARGE SCALE GENOMIC DNA]</scope>
    <source>
        <strain evidence="1 2">CC-CTC003</strain>
    </source>
</reference>
<dbReference type="Proteomes" id="UP000307507">
    <property type="component" value="Unassembled WGS sequence"/>
</dbReference>
<dbReference type="RefSeq" id="WP_136401299.1">
    <property type="nucleotide sequence ID" value="NZ_SSNZ01000001.1"/>
</dbReference>
<evidence type="ECO:0008006" key="3">
    <source>
        <dbReference type="Google" id="ProtNLM"/>
    </source>
</evidence>
<comment type="caution">
    <text evidence="1">The sequence shown here is derived from an EMBL/GenBank/DDBJ whole genome shotgun (WGS) entry which is preliminary data.</text>
</comment>
<keyword evidence="2" id="KW-1185">Reference proteome</keyword>
<evidence type="ECO:0000313" key="1">
    <source>
        <dbReference type="EMBL" id="THF52774.1"/>
    </source>
</evidence>
<dbReference type="PROSITE" id="PS51257">
    <property type="entry name" value="PROKAR_LIPOPROTEIN"/>
    <property type="match status" value="1"/>
</dbReference>
<organism evidence="1 2">
    <name type="scientific">Flavobacterium supellecticarium</name>
    <dbReference type="NCBI Taxonomy" id="2565924"/>
    <lineage>
        <taxon>Bacteria</taxon>
        <taxon>Pseudomonadati</taxon>
        <taxon>Bacteroidota</taxon>
        <taxon>Flavobacteriia</taxon>
        <taxon>Flavobacteriales</taxon>
        <taxon>Flavobacteriaceae</taxon>
        <taxon>Flavobacterium</taxon>
    </lineage>
</organism>
<accession>A0A4S4A2Y6</accession>
<protein>
    <recommendedName>
        <fullName evidence="3">Lipoprotein</fullName>
    </recommendedName>
</protein>
<name>A0A4S4A2Y6_9FLAO</name>